<keyword evidence="3" id="KW-1185">Reference proteome</keyword>
<accession>A0ABM4CE93</accession>
<organism evidence="3 4">
    <name type="scientific">Hydra vulgaris</name>
    <name type="common">Hydra</name>
    <name type="synonym">Hydra attenuata</name>
    <dbReference type="NCBI Taxonomy" id="6087"/>
    <lineage>
        <taxon>Eukaryota</taxon>
        <taxon>Metazoa</taxon>
        <taxon>Cnidaria</taxon>
        <taxon>Hydrozoa</taxon>
        <taxon>Hydroidolina</taxon>
        <taxon>Anthoathecata</taxon>
        <taxon>Aplanulata</taxon>
        <taxon>Hydridae</taxon>
        <taxon>Hydra</taxon>
    </lineage>
</organism>
<evidence type="ECO:0000313" key="3">
    <source>
        <dbReference type="Proteomes" id="UP001652625"/>
    </source>
</evidence>
<proteinExistence type="predicted"/>
<name>A0ABM4CE93_HYDVU</name>
<dbReference type="RefSeq" id="XP_065660004.1">
    <property type="nucleotide sequence ID" value="XM_065803932.1"/>
</dbReference>
<evidence type="ECO:0000256" key="1">
    <source>
        <dbReference type="SAM" id="MobiDB-lite"/>
    </source>
</evidence>
<feature type="region of interest" description="Disordered" evidence="1">
    <location>
        <begin position="49"/>
        <end position="74"/>
    </location>
</feature>
<protein>
    <submittedName>
        <fullName evidence="4 5">Uncharacterized protein LOC136083967</fullName>
    </submittedName>
</protein>
<evidence type="ECO:0000259" key="2">
    <source>
        <dbReference type="Pfam" id="PF16064"/>
    </source>
</evidence>
<dbReference type="GeneID" id="136083967"/>
<dbReference type="PANTHER" id="PTHR33053">
    <property type="entry name" value="PROTEIN, PUTATIVE-RELATED"/>
    <property type="match status" value="1"/>
</dbReference>
<evidence type="ECO:0000313" key="5">
    <source>
        <dbReference type="RefSeq" id="XP_065660004.1"/>
    </source>
</evidence>
<sequence>MSLRITQWRKINKSVIDLFTETDSAKETDKQQINVSDYRVLSEESIEQEVEGVEETDFDSDSNLDSAGVSDSSDSNSCFLNHGNFIDDKIINGNLREELAEWVVVNQTSHSPTNQLLFILRKNGHTELPKDVRTLLKTPSNIPLKNKCGGDYIYYGLETNILKHLSKFPNLAKIELVVNVDGIPLFKSTSVALWPILCSFSSIQPFAVAIFCGKSKPSSEESFMFDFVNGLTNLLQNGIKTQYKHYLVSLKSFCCDAAARQFLKSIISHNGYYSCERCIIHGARINHRQIFLGSGYTLRNDTEFNLHGYKEHQKTLCTLAKYNMPCVTSFVLDIMHLVYLGVTKRIIIFFNKGKRSCRISEIQKAVISEKLRELSGKLPSEFARQPRGYTQTSSIRGGYSGLTALSTAHIPKPFLSTTTSSTCDDFSIRKPTLNSQTTTSMLESSFTNVSTNSPAVISQSYVNYNRRDSACARDELISSKNLEDNGFQHIVLRRLAQITLQMSEISKKLDAVSGTRMKDVEEEILIQFDDIDALYEFDRKLGADKRVFKKFVNQLSSIGGNNGKKSVANMINRLMTNRLQSKFNLVGSKGKVTVKLPMENLNVYKAIIESIKRC</sequence>
<feature type="domain" description="DUF4806" evidence="2">
    <location>
        <begin position="530"/>
        <end position="605"/>
    </location>
</feature>
<dbReference type="InterPro" id="IPR032071">
    <property type="entry name" value="DUF4806"/>
</dbReference>
<evidence type="ECO:0000313" key="4">
    <source>
        <dbReference type="RefSeq" id="XP_065660003.1"/>
    </source>
</evidence>
<dbReference type="RefSeq" id="XP_065660003.1">
    <property type="nucleotide sequence ID" value="XM_065803931.1"/>
</dbReference>
<dbReference type="PANTHER" id="PTHR33053:SF26">
    <property type="entry name" value="TRANSPOSASE DOMAIN-CONTAINING PROTEIN"/>
    <property type="match status" value="1"/>
</dbReference>
<gene>
    <name evidence="4 5" type="primary">LOC136083967</name>
</gene>
<dbReference type="Pfam" id="PF16064">
    <property type="entry name" value="DUF4806"/>
    <property type="match status" value="1"/>
</dbReference>
<reference evidence="4 5" key="1">
    <citation type="submission" date="2025-05" db="UniProtKB">
        <authorList>
            <consortium name="RefSeq"/>
        </authorList>
    </citation>
    <scope>IDENTIFICATION</scope>
</reference>
<dbReference type="Proteomes" id="UP001652625">
    <property type="component" value="Chromosome 08"/>
</dbReference>
<feature type="compositionally biased region" description="Acidic residues" evidence="1">
    <location>
        <begin position="49"/>
        <end position="62"/>
    </location>
</feature>
<feature type="compositionally biased region" description="Low complexity" evidence="1">
    <location>
        <begin position="65"/>
        <end position="74"/>
    </location>
</feature>